<accession>A0ABM1SQ40</accession>
<dbReference type="PANTHER" id="PTHR13459:SF1">
    <property type="entry name" value="E3 UBIQUITIN-PROTEIN LIGASE RNF220 ISOFORM X1"/>
    <property type="match status" value="1"/>
</dbReference>
<gene>
    <name evidence="4" type="primary">LOC106462715</name>
</gene>
<evidence type="ECO:0000259" key="2">
    <source>
        <dbReference type="Pfam" id="PF15926"/>
    </source>
</evidence>
<name>A0ABM1SQ40_LIMPO</name>
<feature type="compositionally biased region" description="Polar residues" evidence="1">
    <location>
        <begin position="251"/>
        <end position="262"/>
    </location>
</feature>
<protein>
    <submittedName>
        <fullName evidence="4">E3 ubiquitin-protein ligase Rnf220-like</fullName>
    </submittedName>
</protein>
<sequence>MSNKAQRTLAQVTPTQGMASHSSGFRGRPAFFPAPLKFPGSMQGLQMCMDSSPYLPGAVGSPALVTLTSQADESGKSGLQMHGLRPFSSSQELDKEPVSPYHTPFTSTAAFPLHTIFGQTDSYPTMPTHLLPVSSPIMTPPGLNRQVSFLNSGTGGAFRHLGVTDDRRINGFHRSAFVPTKCLKVDNSDFLTSKSFQYSQYQGTLNSSFLTPPNSSSTPSLTVELSPSAQVKEECSTDLSLASPEPRLAETPTSVNQEQGTSDEVHHHQKLNQKRVIDGQTTCCPVCGVTIISDELLSHFEQEVEKLKNSNKALRKSTSEGVPQNRQTPSLWWSRNNDLPGDSNSRWNTFQKVQRNRHSRLGVRTCKAKKRTKEETFCLECNDQPEEIQKEANDTEDKTVSVERYEHSRDYEYTGLQTKKDNGRDDDEQDLNVDGDDTATYGQPQYTEADIIVCSSNKPLDISNEQEFKSVMLIEDHPNVIERIKWISQNGNPNIS</sequence>
<evidence type="ECO:0000313" key="3">
    <source>
        <dbReference type="Proteomes" id="UP000694941"/>
    </source>
</evidence>
<feature type="region of interest" description="Disordered" evidence="1">
    <location>
        <begin position="210"/>
        <end position="229"/>
    </location>
</feature>
<evidence type="ECO:0000313" key="4">
    <source>
        <dbReference type="RefSeq" id="XP_022245746.1"/>
    </source>
</evidence>
<dbReference type="Proteomes" id="UP000694941">
    <property type="component" value="Unplaced"/>
</dbReference>
<feature type="compositionally biased region" description="Low complexity" evidence="1">
    <location>
        <begin position="210"/>
        <end position="222"/>
    </location>
</feature>
<keyword evidence="3" id="KW-1185">Reference proteome</keyword>
<feature type="region of interest" description="Disordered" evidence="1">
    <location>
        <begin position="1"/>
        <end position="24"/>
    </location>
</feature>
<feature type="region of interest" description="Disordered" evidence="1">
    <location>
        <begin position="311"/>
        <end position="338"/>
    </location>
</feature>
<evidence type="ECO:0000256" key="1">
    <source>
        <dbReference type="SAM" id="MobiDB-lite"/>
    </source>
</evidence>
<organism evidence="3 4">
    <name type="scientific">Limulus polyphemus</name>
    <name type="common">Atlantic horseshoe crab</name>
    <dbReference type="NCBI Taxonomy" id="6850"/>
    <lineage>
        <taxon>Eukaryota</taxon>
        <taxon>Metazoa</taxon>
        <taxon>Ecdysozoa</taxon>
        <taxon>Arthropoda</taxon>
        <taxon>Chelicerata</taxon>
        <taxon>Merostomata</taxon>
        <taxon>Xiphosura</taxon>
        <taxon>Limulidae</taxon>
        <taxon>Limulus</taxon>
    </lineage>
</organism>
<dbReference type="Pfam" id="PF15926">
    <property type="entry name" value="RNF220"/>
    <property type="match status" value="1"/>
</dbReference>
<reference evidence="4" key="1">
    <citation type="submission" date="2025-08" db="UniProtKB">
        <authorList>
            <consortium name="RefSeq"/>
        </authorList>
    </citation>
    <scope>IDENTIFICATION</scope>
    <source>
        <tissue evidence="4">Muscle</tissue>
    </source>
</reference>
<feature type="compositionally biased region" description="Polar residues" evidence="1">
    <location>
        <begin position="1"/>
        <end position="23"/>
    </location>
</feature>
<dbReference type="InterPro" id="IPR031824">
    <property type="entry name" value="RNF220_mid"/>
</dbReference>
<dbReference type="GeneID" id="106462715"/>
<dbReference type="RefSeq" id="XP_022245746.1">
    <property type="nucleotide sequence ID" value="XM_022390038.1"/>
</dbReference>
<feature type="compositionally biased region" description="Polar residues" evidence="1">
    <location>
        <begin position="319"/>
        <end position="338"/>
    </location>
</feature>
<dbReference type="InterPro" id="IPR052443">
    <property type="entry name" value="E3_ubiq-ligase_RNF220-like"/>
</dbReference>
<proteinExistence type="predicted"/>
<dbReference type="PANTHER" id="PTHR13459">
    <property type="entry name" value="E3 UBIQUITIN-PROTEIN LIGASE RNF220 ISOFORM X1"/>
    <property type="match status" value="1"/>
</dbReference>
<feature type="region of interest" description="Disordered" evidence="1">
    <location>
        <begin position="238"/>
        <end position="267"/>
    </location>
</feature>
<feature type="domain" description="E3 ubiquitin-protein ligase RNF220 middle" evidence="2">
    <location>
        <begin position="280"/>
        <end position="415"/>
    </location>
</feature>